<evidence type="ECO:0000313" key="8">
    <source>
        <dbReference type="Proteomes" id="UP000696573"/>
    </source>
</evidence>
<keyword evidence="1" id="KW-0719">Serine esterase</keyword>
<evidence type="ECO:0000256" key="5">
    <source>
        <dbReference type="RuleBase" id="RU361238"/>
    </source>
</evidence>
<dbReference type="PANTHER" id="PTHR33938">
    <property type="entry name" value="FERULOYL ESTERASE B-RELATED"/>
    <property type="match status" value="1"/>
</dbReference>
<keyword evidence="6" id="KW-0812">Transmembrane</keyword>
<keyword evidence="6" id="KW-0472">Membrane</keyword>
<dbReference type="Pfam" id="PF07519">
    <property type="entry name" value="Tannase"/>
    <property type="match status" value="1"/>
</dbReference>
<keyword evidence="3 5" id="KW-0378">Hydrolase</keyword>
<dbReference type="Proteomes" id="UP000696573">
    <property type="component" value="Unassembled WGS sequence"/>
</dbReference>
<dbReference type="AlphaFoldDB" id="A0A9N9VBN7"/>
<keyword evidence="4" id="KW-1015">Disulfide bond</keyword>
<dbReference type="GO" id="GO:0052689">
    <property type="term" value="F:carboxylic ester hydrolase activity"/>
    <property type="evidence" value="ECO:0007669"/>
    <property type="project" value="UniProtKB-KW"/>
</dbReference>
<evidence type="ECO:0000256" key="6">
    <source>
        <dbReference type="SAM" id="Phobius"/>
    </source>
</evidence>
<reference evidence="7" key="1">
    <citation type="submission" date="2021-10" db="EMBL/GenBank/DDBJ databases">
        <authorList>
            <person name="Piombo E."/>
        </authorList>
    </citation>
    <scope>NUCLEOTIDE SEQUENCE</scope>
</reference>
<protein>
    <recommendedName>
        <fullName evidence="5">Carboxylic ester hydrolase</fullName>
        <ecNumber evidence="5">3.1.1.-</ecNumber>
    </recommendedName>
</protein>
<proteinExistence type="inferred from homology"/>
<dbReference type="EMBL" id="CABFNQ020000642">
    <property type="protein sequence ID" value="CAH0020357.1"/>
    <property type="molecule type" value="Genomic_DNA"/>
</dbReference>
<keyword evidence="6" id="KW-1133">Transmembrane helix</keyword>
<accession>A0A9N9VBN7</accession>
<dbReference type="PANTHER" id="PTHR33938:SF8">
    <property type="entry name" value="CARBOXYLIC ESTER HYDROLASE"/>
    <property type="match status" value="1"/>
</dbReference>
<dbReference type="EC" id="3.1.1.-" evidence="5"/>
<feature type="transmembrane region" description="Helical" evidence="6">
    <location>
        <begin position="30"/>
        <end position="51"/>
    </location>
</feature>
<evidence type="ECO:0000256" key="2">
    <source>
        <dbReference type="ARBA" id="ARBA00022729"/>
    </source>
</evidence>
<evidence type="ECO:0000256" key="4">
    <source>
        <dbReference type="ARBA" id="ARBA00023157"/>
    </source>
</evidence>
<comment type="similarity">
    <text evidence="5">Belongs to the tannase family.</text>
</comment>
<keyword evidence="2" id="KW-0732">Signal</keyword>
<evidence type="ECO:0000256" key="3">
    <source>
        <dbReference type="ARBA" id="ARBA00022801"/>
    </source>
</evidence>
<dbReference type="OrthoDB" id="3039123at2759"/>
<keyword evidence="8" id="KW-1185">Reference proteome</keyword>
<dbReference type="InterPro" id="IPR011118">
    <property type="entry name" value="Tannase/feruloyl_esterase"/>
</dbReference>
<organism evidence="7 8">
    <name type="scientific">Clonostachys rhizophaga</name>
    <dbReference type="NCBI Taxonomy" id="160324"/>
    <lineage>
        <taxon>Eukaryota</taxon>
        <taxon>Fungi</taxon>
        <taxon>Dikarya</taxon>
        <taxon>Ascomycota</taxon>
        <taxon>Pezizomycotina</taxon>
        <taxon>Sordariomycetes</taxon>
        <taxon>Hypocreomycetidae</taxon>
        <taxon>Hypocreales</taxon>
        <taxon>Bionectriaceae</taxon>
        <taxon>Clonostachys</taxon>
    </lineage>
</organism>
<comment type="caution">
    <text evidence="7">The sequence shown here is derived from an EMBL/GenBank/DDBJ whole genome shotgun (WGS) entry which is preliminary data.</text>
</comment>
<gene>
    <name evidence="7" type="ORF">CRHIZ90672A_00013857</name>
</gene>
<name>A0A9N9VBN7_9HYPO</name>
<evidence type="ECO:0000256" key="1">
    <source>
        <dbReference type="ARBA" id="ARBA00022487"/>
    </source>
</evidence>
<evidence type="ECO:0000313" key="7">
    <source>
        <dbReference type="EMBL" id="CAH0020357.1"/>
    </source>
</evidence>
<sequence>MEAQRRTNDFDGILALAPAINWDEFMTMGLYLYMVITLEGGIVPACVFNTFKEYTIAFCNANDGAADSVLSDPQSCKFDAKSAVMNPQIATATPTPPQESAT</sequence>